<comment type="similarity">
    <text evidence="3 7">Belongs to the prokaryotic/mitochondrial release factor family.</text>
</comment>
<dbReference type="EMBL" id="CP003789">
    <property type="protein sequence ID" value="AGA64272.1"/>
    <property type="molecule type" value="Genomic_DNA"/>
</dbReference>
<evidence type="ECO:0000256" key="4">
    <source>
        <dbReference type="ARBA" id="ARBA00022481"/>
    </source>
</evidence>
<evidence type="ECO:0000313" key="10">
    <source>
        <dbReference type="EMBL" id="AGA64272.1"/>
    </source>
</evidence>
<dbReference type="SMART" id="SM00937">
    <property type="entry name" value="PCRF"/>
    <property type="match status" value="1"/>
</dbReference>
<organism evidence="10 11">
    <name type="scientific">Liberibacter crescens (strain BT-1)</name>
    <dbReference type="NCBI Taxonomy" id="1215343"/>
    <lineage>
        <taxon>Bacteria</taxon>
        <taxon>Pseudomonadati</taxon>
        <taxon>Pseudomonadota</taxon>
        <taxon>Alphaproteobacteria</taxon>
        <taxon>Hyphomicrobiales</taxon>
        <taxon>Rhizobiaceae</taxon>
        <taxon>Liberibacter</taxon>
    </lineage>
</organism>
<dbReference type="HAMAP" id="MF_00093">
    <property type="entry name" value="Rel_fac_1"/>
    <property type="match status" value="1"/>
</dbReference>
<gene>
    <name evidence="7" type="primary">prfA</name>
    <name evidence="10" type="ordered locus">B488_02790</name>
</gene>
<dbReference type="PROSITE" id="PS00745">
    <property type="entry name" value="RF_PROK_I"/>
    <property type="match status" value="1"/>
</dbReference>
<keyword evidence="11" id="KW-1185">Reference proteome</keyword>
<dbReference type="SUPFAM" id="SSF75620">
    <property type="entry name" value="Release factor"/>
    <property type="match status" value="1"/>
</dbReference>
<dbReference type="FunFam" id="3.30.70.1660:FF:000002">
    <property type="entry name" value="Peptide chain release factor 1"/>
    <property type="match status" value="1"/>
</dbReference>
<evidence type="ECO:0000256" key="3">
    <source>
        <dbReference type="ARBA" id="ARBA00010835"/>
    </source>
</evidence>
<keyword evidence="4 7" id="KW-0488">Methylation</keyword>
<evidence type="ECO:0000256" key="7">
    <source>
        <dbReference type="HAMAP-Rule" id="MF_00093"/>
    </source>
</evidence>
<dbReference type="InterPro" id="IPR050057">
    <property type="entry name" value="Prokaryotic/Mito_RF"/>
</dbReference>
<dbReference type="InterPro" id="IPR004373">
    <property type="entry name" value="RF-1"/>
</dbReference>
<dbReference type="Pfam" id="PF00472">
    <property type="entry name" value="RF-1"/>
    <property type="match status" value="1"/>
</dbReference>
<proteinExistence type="inferred from homology"/>
<dbReference type="PANTHER" id="PTHR43804:SF7">
    <property type="entry name" value="LD18447P"/>
    <property type="match status" value="1"/>
</dbReference>
<dbReference type="PATRIC" id="fig|1215343.11.peg.289"/>
<dbReference type="InterPro" id="IPR005139">
    <property type="entry name" value="PCRF"/>
</dbReference>
<dbReference type="GO" id="GO:0016149">
    <property type="term" value="F:translation release factor activity, codon specific"/>
    <property type="evidence" value="ECO:0007669"/>
    <property type="project" value="UniProtKB-UniRule"/>
</dbReference>
<name>L0ETI8_LIBCB</name>
<evidence type="ECO:0000256" key="8">
    <source>
        <dbReference type="NCBIfam" id="TIGR00019"/>
    </source>
</evidence>
<dbReference type="HOGENOM" id="CLU_036856_0_1_5"/>
<dbReference type="NCBIfam" id="NF001859">
    <property type="entry name" value="PRK00591.1"/>
    <property type="match status" value="1"/>
</dbReference>
<comment type="PTM">
    <text evidence="7">Methylated by PrmC. Methylation increases the termination efficiency of RF1.</text>
</comment>
<comment type="subcellular location">
    <subcellularLocation>
        <location evidence="2 7">Cytoplasm</location>
    </subcellularLocation>
</comment>
<dbReference type="FunFam" id="3.30.160.20:FF:000004">
    <property type="entry name" value="Peptide chain release factor 1"/>
    <property type="match status" value="1"/>
</dbReference>
<reference evidence="10 11" key="1">
    <citation type="journal article" date="2012" name="Stand. Genomic Sci.">
        <title>Complete genome sequence of Liberibacter crescens BT-1.</title>
        <authorList>
            <person name="Leonard M.T."/>
            <person name="Fagen J.R."/>
            <person name="Davis-Richardson A.G."/>
            <person name="Davis M.J."/>
            <person name="Triplett E.W."/>
        </authorList>
    </citation>
    <scope>NUCLEOTIDE SEQUENCE [LARGE SCALE GENOMIC DNA]</scope>
    <source>
        <strain evidence="10 11">BT-1</strain>
    </source>
</reference>
<evidence type="ECO:0000313" key="11">
    <source>
        <dbReference type="Proteomes" id="UP000010799"/>
    </source>
</evidence>
<evidence type="ECO:0000256" key="1">
    <source>
        <dbReference type="ARBA" id="ARBA00002986"/>
    </source>
</evidence>
<evidence type="ECO:0000256" key="6">
    <source>
        <dbReference type="ARBA" id="ARBA00022917"/>
    </source>
</evidence>
<dbReference type="KEGG" id="lcc:B488_02790"/>
<dbReference type="FunFam" id="3.30.70.1660:FF:000004">
    <property type="entry name" value="Peptide chain release factor 1"/>
    <property type="match status" value="1"/>
</dbReference>
<dbReference type="Gene3D" id="3.30.160.20">
    <property type="match status" value="1"/>
</dbReference>
<keyword evidence="6 7" id="KW-0648">Protein biosynthesis</keyword>
<sequence length="357" mass="40489">MFLLPFEKIHELKSRLSEIEMRMSGSLPVEEYIKLNSEYVNIKPIVEKIDSYDQKKEEEKNLLSVLSDQNIDQELKELVEIELCEIEKQKEILENEIKYLLLPKDADNEKSSILEIRSGTGGLEAALFVGDLFRMYERYSSLRKWKVELLSASEGDAGGYKEIIAAISGQGVFSRLKFESGVHRVQRVPMTEASGRVHTSAATVAVLPEAKDVDIDIAPEDIRIDTMRSSGAGGQHVNTTDSAVRITHIPSGIVVTSSEKSQHQNRLQAMKVLRARLYDIERRRLESERSAKRKAQVGSGDRSERIRTYNFSQGRVTDHRINLTLYKLDRMLEGDIDEMIDALLAEHQAEILVSLDK</sequence>
<dbReference type="GO" id="GO:0005829">
    <property type="term" value="C:cytosol"/>
    <property type="evidence" value="ECO:0007669"/>
    <property type="project" value="UniProtKB-ARBA"/>
</dbReference>
<dbReference type="InterPro" id="IPR000352">
    <property type="entry name" value="Pep_chain_release_fac_I"/>
</dbReference>
<dbReference type="NCBIfam" id="TIGR00019">
    <property type="entry name" value="prfA"/>
    <property type="match status" value="1"/>
</dbReference>
<protein>
    <recommendedName>
        <fullName evidence="7 8">Peptide chain release factor 1</fullName>
        <shortName evidence="7">RF-1</shortName>
    </recommendedName>
</protein>
<dbReference type="Gene3D" id="6.10.140.1950">
    <property type="match status" value="1"/>
</dbReference>
<dbReference type="AlphaFoldDB" id="L0ETI8"/>
<comment type="function">
    <text evidence="1 7">Peptide chain release factor 1 directs the termination of translation in response to the peptide chain termination codons UAG and UAA.</text>
</comment>
<dbReference type="Proteomes" id="UP000010799">
    <property type="component" value="Chromosome"/>
</dbReference>
<evidence type="ECO:0000259" key="9">
    <source>
        <dbReference type="PROSITE" id="PS00745"/>
    </source>
</evidence>
<accession>L0ETI8</accession>
<feature type="modified residue" description="N5-methylglutamine" evidence="7">
    <location>
        <position position="235"/>
    </location>
</feature>
<dbReference type="STRING" id="1215343.B488_02790"/>
<feature type="domain" description="Prokaryotic-type class I peptide chain release factors" evidence="9">
    <location>
        <begin position="228"/>
        <end position="244"/>
    </location>
</feature>
<keyword evidence="5 7" id="KW-0963">Cytoplasm</keyword>
<dbReference type="PANTHER" id="PTHR43804">
    <property type="entry name" value="LD18447P"/>
    <property type="match status" value="1"/>
</dbReference>
<dbReference type="InterPro" id="IPR045853">
    <property type="entry name" value="Pep_chain_release_fac_I_sf"/>
</dbReference>
<dbReference type="Pfam" id="PF03462">
    <property type="entry name" value="PCRF"/>
    <property type="match status" value="1"/>
</dbReference>
<dbReference type="Gene3D" id="3.30.70.1660">
    <property type="match status" value="2"/>
</dbReference>
<evidence type="ECO:0000256" key="5">
    <source>
        <dbReference type="ARBA" id="ARBA00022490"/>
    </source>
</evidence>
<dbReference type="eggNOG" id="COG0216">
    <property type="taxonomic scope" value="Bacteria"/>
</dbReference>
<dbReference type="RefSeq" id="WP_015272699.1">
    <property type="nucleotide sequence ID" value="NC_019907.1"/>
</dbReference>
<evidence type="ECO:0000256" key="2">
    <source>
        <dbReference type="ARBA" id="ARBA00004496"/>
    </source>
</evidence>